<keyword evidence="7" id="KW-0812">Transmembrane</keyword>
<keyword evidence="5" id="KW-0735">Signal-anchor</keyword>
<dbReference type="SUPFAM" id="SSF53448">
    <property type="entry name" value="Nucleotide-diphospho-sugar transferases"/>
    <property type="match status" value="1"/>
</dbReference>
<dbReference type="InterPro" id="IPR002685">
    <property type="entry name" value="Glyco_trans_15"/>
</dbReference>
<dbReference type="KEGG" id="slb:AWJ20_4814"/>
<evidence type="ECO:0000256" key="4">
    <source>
        <dbReference type="ARBA" id="ARBA00022679"/>
    </source>
</evidence>
<dbReference type="PANTHER" id="PTHR31121">
    <property type="entry name" value="ALPHA-1,2 MANNOSYLTRANSFERASE KTR1"/>
    <property type="match status" value="1"/>
</dbReference>
<keyword evidence="9" id="KW-1185">Reference proteome</keyword>
<evidence type="ECO:0000256" key="2">
    <source>
        <dbReference type="ARBA" id="ARBA00007677"/>
    </source>
</evidence>
<sequence>MLVRYLRRPIAIIGLFSVVVLLAMSSYLFDLDLTPYYDRKAYGQKVAQGDFIPDKQVDLSKGYSAEDPSRNEDAKNPLFDEKLEPDGGLSRLTETDKRVPATLMSLVRNKEADDLMATIVQIESAFNNKFNYPWTFFNDEEFTEDFKTSALAATGGNCTFVKIEPEDWMEPSWIDVDKARELGIKMKNKDDVQYADLPSYHRMCRWNSGRFFMNPALDNYDYYWRVEPKTDFYCDIDYDIFAYMKENDKVYGFVINLYDSPQSIRTLWPTTKEFFEQNPEYLHPNNALQWVVNTGREGHTKKANGYSTCHFWSNFEIGSLEFFRSKPYQDYFDFLDKNGGFFYERWGDAPVHSLGLAMMADKSKIHYFKDIGYQHFPYFNCPASPKCKGCDAGKFTGIDSLNTESCMSEWFKAAGTG</sequence>
<dbReference type="RefSeq" id="XP_018736340.1">
    <property type="nucleotide sequence ID" value="XM_018881909.1"/>
</dbReference>
<feature type="compositionally biased region" description="Basic and acidic residues" evidence="6">
    <location>
        <begin position="67"/>
        <end position="85"/>
    </location>
</feature>
<dbReference type="OrthoDB" id="439943at2759"/>
<dbReference type="EMBL" id="CP014502">
    <property type="protein sequence ID" value="ANB13863.1"/>
    <property type="molecule type" value="Genomic_DNA"/>
</dbReference>
<gene>
    <name evidence="8" type="primary">KTR4</name>
    <name evidence="8" type="ORF">AWJ20_4814</name>
</gene>
<reference evidence="8 9" key="1">
    <citation type="submission" date="2016-02" db="EMBL/GenBank/DDBJ databases">
        <title>Complete genome sequence and transcriptome regulation of the pentose utilising yeast Sugiyamaella lignohabitans.</title>
        <authorList>
            <person name="Bellasio M."/>
            <person name="Peymann A."/>
            <person name="Valli M."/>
            <person name="Sipitzky M."/>
            <person name="Graf A."/>
            <person name="Sauer M."/>
            <person name="Marx H."/>
            <person name="Mattanovich D."/>
        </authorList>
    </citation>
    <scope>NUCLEOTIDE SEQUENCE [LARGE SCALE GENOMIC DNA]</scope>
    <source>
        <strain evidence="8 9">CBS 10342</strain>
    </source>
</reference>
<feature type="region of interest" description="Disordered" evidence="6">
    <location>
        <begin position="61"/>
        <end position="94"/>
    </location>
</feature>
<evidence type="ECO:0000256" key="5">
    <source>
        <dbReference type="ARBA" id="ARBA00022968"/>
    </source>
</evidence>
<comment type="subcellular location">
    <subcellularLocation>
        <location evidence="1">Membrane</location>
        <topology evidence="1">Single-pass type II membrane protein</topology>
    </subcellularLocation>
</comment>
<protein>
    <submittedName>
        <fullName evidence="8">Ktr4p</fullName>
    </submittedName>
</protein>
<keyword evidence="7" id="KW-0472">Membrane</keyword>
<comment type="similarity">
    <text evidence="2">Belongs to the glycosyltransferase 15 family.</text>
</comment>
<evidence type="ECO:0000313" key="9">
    <source>
        <dbReference type="Proteomes" id="UP000189580"/>
    </source>
</evidence>
<dbReference type="GO" id="GO:0005794">
    <property type="term" value="C:Golgi apparatus"/>
    <property type="evidence" value="ECO:0007669"/>
    <property type="project" value="TreeGrafter"/>
</dbReference>
<dbReference type="Pfam" id="PF01793">
    <property type="entry name" value="Glyco_transf_15"/>
    <property type="match status" value="1"/>
</dbReference>
<dbReference type="AlphaFoldDB" id="A0A167EB94"/>
<dbReference type="GO" id="GO:0000026">
    <property type="term" value="F:alpha-1,2-mannosyltransferase activity"/>
    <property type="evidence" value="ECO:0007669"/>
    <property type="project" value="TreeGrafter"/>
</dbReference>
<dbReference type="Gene3D" id="3.90.550.10">
    <property type="entry name" value="Spore Coat Polysaccharide Biosynthesis Protein SpsA, Chain A"/>
    <property type="match status" value="1"/>
</dbReference>
<dbReference type="GO" id="GO:0006487">
    <property type="term" value="P:protein N-linked glycosylation"/>
    <property type="evidence" value="ECO:0007669"/>
    <property type="project" value="TreeGrafter"/>
</dbReference>
<evidence type="ECO:0000313" key="8">
    <source>
        <dbReference type="EMBL" id="ANB13863.1"/>
    </source>
</evidence>
<organism evidence="8 9">
    <name type="scientific">Sugiyamaella lignohabitans</name>
    <dbReference type="NCBI Taxonomy" id="796027"/>
    <lineage>
        <taxon>Eukaryota</taxon>
        <taxon>Fungi</taxon>
        <taxon>Dikarya</taxon>
        <taxon>Ascomycota</taxon>
        <taxon>Saccharomycotina</taxon>
        <taxon>Dipodascomycetes</taxon>
        <taxon>Dipodascales</taxon>
        <taxon>Trichomonascaceae</taxon>
        <taxon>Sugiyamaella</taxon>
    </lineage>
</organism>
<evidence type="ECO:0000256" key="1">
    <source>
        <dbReference type="ARBA" id="ARBA00004606"/>
    </source>
</evidence>
<keyword evidence="3" id="KW-0328">Glycosyltransferase</keyword>
<dbReference type="Proteomes" id="UP000189580">
    <property type="component" value="Chromosome d"/>
</dbReference>
<accession>A0A167EB94</accession>
<dbReference type="GO" id="GO:0000032">
    <property type="term" value="P:cell wall mannoprotein biosynthetic process"/>
    <property type="evidence" value="ECO:0007669"/>
    <property type="project" value="TreeGrafter"/>
</dbReference>
<feature type="transmembrane region" description="Helical" evidence="7">
    <location>
        <begin position="12"/>
        <end position="29"/>
    </location>
</feature>
<dbReference type="PANTHER" id="PTHR31121:SF7">
    <property type="entry name" value="MANNOSYLTRANSFERASE KTR4-RELATED"/>
    <property type="match status" value="1"/>
</dbReference>
<proteinExistence type="inferred from homology"/>
<evidence type="ECO:0000256" key="6">
    <source>
        <dbReference type="SAM" id="MobiDB-lite"/>
    </source>
</evidence>
<dbReference type="FunFam" id="3.90.550.10:FF:000051">
    <property type="entry name" value="Alpha-1,2-mannosyltransferase (Ktr4)"/>
    <property type="match status" value="1"/>
</dbReference>
<evidence type="ECO:0000256" key="3">
    <source>
        <dbReference type="ARBA" id="ARBA00022676"/>
    </source>
</evidence>
<name>A0A167EB94_9ASCO</name>
<dbReference type="GeneID" id="30036987"/>
<keyword evidence="4" id="KW-0808">Transferase</keyword>
<keyword evidence="7" id="KW-1133">Transmembrane helix</keyword>
<dbReference type="GO" id="GO:0016020">
    <property type="term" value="C:membrane"/>
    <property type="evidence" value="ECO:0007669"/>
    <property type="project" value="UniProtKB-SubCell"/>
</dbReference>
<evidence type="ECO:0000256" key="7">
    <source>
        <dbReference type="SAM" id="Phobius"/>
    </source>
</evidence>
<dbReference type="InterPro" id="IPR029044">
    <property type="entry name" value="Nucleotide-diphossugar_trans"/>
</dbReference>
<dbReference type="GO" id="GO:0006493">
    <property type="term" value="P:protein O-linked glycosylation"/>
    <property type="evidence" value="ECO:0007669"/>
    <property type="project" value="TreeGrafter"/>
</dbReference>